<dbReference type="PANTHER" id="PTHR34203:SF15">
    <property type="entry name" value="SLL1173 PROTEIN"/>
    <property type="match status" value="1"/>
</dbReference>
<name>A0ABR9SJ06_9BURK</name>
<dbReference type="NCBIfam" id="TIGR01444">
    <property type="entry name" value="fkbM_fam"/>
    <property type="match status" value="1"/>
</dbReference>
<organism evidence="2 3">
    <name type="scientific">Ramlibacter aquaticus</name>
    <dbReference type="NCBI Taxonomy" id="2780094"/>
    <lineage>
        <taxon>Bacteria</taxon>
        <taxon>Pseudomonadati</taxon>
        <taxon>Pseudomonadota</taxon>
        <taxon>Betaproteobacteria</taxon>
        <taxon>Burkholderiales</taxon>
        <taxon>Comamonadaceae</taxon>
        <taxon>Ramlibacter</taxon>
    </lineage>
</organism>
<keyword evidence="3" id="KW-1185">Reference proteome</keyword>
<evidence type="ECO:0000313" key="3">
    <source>
        <dbReference type="Proteomes" id="UP000715965"/>
    </source>
</evidence>
<reference evidence="2 3" key="1">
    <citation type="submission" date="2020-10" db="EMBL/GenBank/DDBJ databases">
        <title>Draft genome of Ramlibacter aquaticus LMG 30558.</title>
        <authorList>
            <person name="Props R."/>
        </authorList>
    </citation>
    <scope>NUCLEOTIDE SEQUENCE [LARGE SCALE GENOMIC DNA]</scope>
    <source>
        <strain evidence="2 3">LMG 30558</strain>
    </source>
</reference>
<evidence type="ECO:0000259" key="1">
    <source>
        <dbReference type="Pfam" id="PF05050"/>
    </source>
</evidence>
<gene>
    <name evidence="2" type="ORF">IM725_15620</name>
</gene>
<dbReference type="Gene3D" id="3.40.50.150">
    <property type="entry name" value="Vaccinia Virus protein VP39"/>
    <property type="match status" value="1"/>
</dbReference>
<dbReference type="GO" id="GO:0032259">
    <property type="term" value="P:methylation"/>
    <property type="evidence" value="ECO:0007669"/>
    <property type="project" value="UniProtKB-KW"/>
</dbReference>
<protein>
    <submittedName>
        <fullName evidence="2">FkbM family methyltransferase</fullName>
    </submittedName>
</protein>
<sequence>MTVSQSKSLPLPSFHHRHGVFDEHVKGRLLQILTRKSPRLFFRARDLISTMPQVSGTHEPAITALIDALAQGGWGDFLFDIGANIGLSSCPGGKRFKAVHMYEPNPLCANILEVNAAIALDAGQYVVHRFGLGDTDKQVPLTIPRDNWGGAFIRDEGNAYDADVLARKDGFARVESSNYFNVDIAVRNAEAEMRERFSELSVRGLRRGVIKIDVEGYEPVVLRGIARALPADVHVVIVFESWDARLKIQDILDVFGGRATASKLVEKMPWKASWPRWMKWLQLARNAPVTAVLDANEGGDWRGDVVLRVE</sequence>
<proteinExistence type="predicted"/>
<dbReference type="InterPro" id="IPR029063">
    <property type="entry name" value="SAM-dependent_MTases_sf"/>
</dbReference>
<accession>A0ABR9SJ06</accession>
<keyword evidence="2" id="KW-0489">Methyltransferase</keyword>
<dbReference type="EMBL" id="JADDOJ010000074">
    <property type="protein sequence ID" value="MBE7942007.1"/>
    <property type="molecule type" value="Genomic_DNA"/>
</dbReference>
<dbReference type="RefSeq" id="WP_193781567.1">
    <property type="nucleotide sequence ID" value="NZ_JADDOJ010000074.1"/>
</dbReference>
<dbReference type="GO" id="GO:0008168">
    <property type="term" value="F:methyltransferase activity"/>
    <property type="evidence" value="ECO:0007669"/>
    <property type="project" value="UniProtKB-KW"/>
</dbReference>
<dbReference type="Pfam" id="PF05050">
    <property type="entry name" value="Methyltransf_21"/>
    <property type="match status" value="1"/>
</dbReference>
<comment type="caution">
    <text evidence="2">The sequence shown here is derived from an EMBL/GenBank/DDBJ whole genome shotgun (WGS) entry which is preliminary data.</text>
</comment>
<dbReference type="InterPro" id="IPR052514">
    <property type="entry name" value="SAM-dependent_MTase"/>
</dbReference>
<dbReference type="Proteomes" id="UP000715965">
    <property type="component" value="Unassembled WGS sequence"/>
</dbReference>
<keyword evidence="2" id="KW-0808">Transferase</keyword>
<dbReference type="SUPFAM" id="SSF53335">
    <property type="entry name" value="S-adenosyl-L-methionine-dependent methyltransferases"/>
    <property type="match status" value="1"/>
</dbReference>
<feature type="domain" description="Methyltransferase FkbM" evidence="1">
    <location>
        <begin position="80"/>
        <end position="240"/>
    </location>
</feature>
<evidence type="ECO:0000313" key="2">
    <source>
        <dbReference type="EMBL" id="MBE7942007.1"/>
    </source>
</evidence>
<dbReference type="PANTHER" id="PTHR34203">
    <property type="entry name" value="METHYLTRANSFERASE, FKBM FAMILY PROTEIN"/>
    <property type="match status" value="1"/>
</dbReference>
<dbReference type="InterPro" id="IPR006342">
    <property type="entry name" value="FkbM_mtfrase"/>
</dbReference>